<dbReference type="InterPro" id="IPR012676">
    <property type="entry name" value="TGS-like"/>
</dbReference>
<evidence type="ECO:0000256" key="9">
    <source>
        <dbReference type="HAMAP-Rule" id="MF_03167"/>
    </source>
</evidence>
<dbReference type="EMBL" id="FN648949">
    <property type="protein sequence ID" value="CBN75206.1"/>
    <property type="molecule type" value="Genomic_DNA"/>
</dbReference>
<organism evidence="12 13">
    <name type="scientific">Ectocarpus siliculosus</name>
    <name type="common">Brown alga</name>
    <name type="synonym">Conferva siliculosa</name>
    <dbReference type="NCBI Taxonomy" id="2880"/>
    <lineage>
        <taxon>Eukaryota</taxon>
        <taxon>Sar</taxon>
        <taxon>Stramenopiles</taxon>
        <taxon>Ochrophyta</taxon>
        <taxon>PX clade</taxon>
        <taxon>Phaeophyceae</taxon>
        <taxon>Ectocarpales</taxon>
        <taxon>Ectocarpaceae</taxon>
        <taxon>Ectocarpus</taxon>
    </lineage>
</organism>
<evidence type="ECO:0000256" key="7">
    <source>
        <dbReference type="ARBA" id="ARBA00022840"/>
    </source>
</evidence>
<evidence type="ECO:0000256" key="1">
    <source>
        <dbReference type="ARBA" id="ARBA00001946"/>
    </source>
</evidence>
<name>D8LSE9_ECTSI</name>
<dbReference type="Proteomes" id="UP000002630">
    <property type="component" value="Linkage Group LG11"/>
</dbReference>
<evidence type="ECO:0000256" key="6">
    <source>
        <dbReference type="ARBA" id="ARBA00022801"/>
    </source>
</evidence>
<comment type="function">
    <text evidence="9">Hydrolyzes ATP, and can also hydrolyze GTP with lower efficiency. Has lower affinity for GTP.</text>
</comment>
<comment type="subcellular location">
    <subcellularLocation>
        <location evidence="2">Cytoplasm</location>
        <location evidence="2">Cytosol</location>
    </subcellularLocation>
</comment>
<dbReference type="NCBIfam" id="TIGR00092">
    <property type="entry name" value="redox-regulated ATPase YchF"/>
    <property type="match status" value="1"/>
</dbReference>
<dbReference type="GO" id="GO:0006950">
    <property type="term" value="P:response to stress"/>
    <property type="evidence" value="ECO:0007669"/>
    <property type="project" value="UniProtKB-ARBA"/>
</dbReference>
<gene>
    <name evidence="12" type="primary">OLA1</name>
    <name evidence="12" type="ORF">Esi_0072_0060</name>
</gene>
<dbReference type="PRINTS" id="PR00326">
    <property type="entry name" value="GTP1OBG"/>
</dbReference>
<dbReference type="InterPro" id="IPR031167">
    <property type="entry name" value="G_OBG"/>
</dbReference>
<feature type="binding site" evidence="9">
    <location>
        <begin position="33"/>
        <end position="38"/>
    </location>
    <ligand>
        <name>ATP</name>
        <dbReference type="ChEBI" id="CHEBI:30616"/>
    </ligand>
</feature>
<reference evidence="12 13" key="1">
    <citation type="journal article" date="2010" name="Nature">
        <title>The Ectocarpus genome and the independent evolution of multicellularity in brown algae.</title>
        <authorList>
            <person name="Cock J.M."/>
            <person name="Sterck L."/>
            <person name="Rouze P."/>
            <person name="Scornet D."/>
            <person name="Allen A.E."/>
            <person name="Amoutzias G."/>
            <person name="Anthouard V."/>
            <person name="Artiguenave F."/>
            <person name="Aury J.M."/>
            <person name="Badger J.H."/>
            <person name="Beszteri B."/>
            <person name="Billiau K."/>
            <person name="Bonnet E."/>
            <person name="Bothwell J.H."/>
            <person name="Bowler C."/>
            <person name="Boyen C."/>
            <person name="Brownlee C."/>
            <person name="Carrano C.J."/>
            <person name="Charrier B."/>
            <person name="Cho G.Y."/>
            <person name="Coelho S.M."/>
            <person name="Collen J."/>
            <person name="Corre E."/>
            <person name="Da Silva C."/>
            <person name="Delage L."/>
            <person name="Delaroque N."/>
            <person name="Dittami S.M."/>
            <person name="Doulbeau S."/>
            <person name="Elias M."/>
            <person name="Farnham G."/>
            <person name="Gachon C.M."/>
            <person name="Gschloessl B."/>
            <person name="Heesch S."/>
            <person name="Jabbari K."/>
            <person name="Jubin C."/>
            <person name="Kawai H."/>
            <person name="Kimura K."/>
            <person name="Kloareg B."/>
            <person name="Kupper F.C."/>
            <person name="Lang D."/>
            <person name="Le Bail A."/>
            <person name="Leblanc C."/>
            <person name="Lerouge P."/>
            <person name="Lohr M."/>
            <person name="Lopez P.J."/>
            <person name="Martens C."/>
            <person name="Maumus F."/>
            <person name="Michel G."/>
            <person name="Miranda-Saavedra D."/>
            <person name="Morales J."/>
            <person name="Moreau H."/>
            <person name="Motomura T."/>
            <person name="Nagasato C."/>
            <person name="Napoli C.A."/>
            <person name="Nelson D.R."/>
            <person name="Nyvall-Collen P."/>
            <person name="Peters A.F."/>
            <person name="Pommier C."/>
            <person name="Potin P."/>
            <person name="Poulain J."/>
            <person name="Quesneville H."/>
            <person name="Read B."/>
            <person name="Rensing S.A."/>
            <person name="Ritter A."/>
            <person name="Rousvoal S."/>
            <person name="Samanta M."/>
            <person name="Samson G."/>
            <person name="Schroeder D.C."/>
            <person name="Segurens B."/>
            <person name="Strittmatter M."/>
            <person name="Tonon T."/>
            <person name="Tregear J.W."/>
            <person name="Valentin K."/>
            <person name="von Dassow P."/>
            <person name="Yamagishi T."/>
            <person name="Van de Peer Y."/>
            <person name="Wincker P."/>
        </authorList>
    </citation>
    <scope>NUCLEOTIDE SEQUENCE [LARGE SCALE GENOMIC DNA]</scope>
    <source>
        <strain evidence="13">Ec32 / CCAP1310/4</strain>
    </source>
</reference>
<protein>
    <recommendedName>
        <fullName evidence="9">Obg-like ATPase 1</fullName>
    </recommendedName>
</protein>
<dbReference type="SUPFAM" id="SSF52540">
    <property type="entry name" value="P-loop containing nucleoside triphosphate hydrolases"/>
    <property type="match status" value="1"/>
</dbReference>
<dbReference type="GO" id="GO:0005525">
    <property type="term" value="F:GTP binding"/>
    <property type="evidence" value="ECO:0007669"/>
    <property type="project" value="InterPro"/>
</dbReference>
<dbReference type="OMA" id="CRLYKPK"/>
<feature type="binding site" evidence="9">
    <location>
        <position position="232"/>
    </location>
    <ligand>
        <name>ATP</name>
        <dbReference type="ChEBI" id="CHEBI:30616"/>
    </ligand>
</feature>
<comment type="subunit">
    <text evidence="9">Monomer.</text>
</comment>
<dbReference type="InterPro" id="IPR004396">
    <property type="entry name" value="ATPase_YchF/OLA1"/>
</dbReference>
<proteinExistence type="inferred from homology"/>
<dbReference type="Gene3D" id="1.10.150.300">
    <property type="entry name" value="TGS-like domain"/>
    <property type="match status" value="1"/>
</dbReference>
<evidence type="ECO:0000256" key="8">
    <source>
        <dbReference type="ARBA" id="ARBA00022842"/>
    </source>
</evidence>
<dbReference type="STRING" id="2880.D8LSE9"/>
<keyword evidence="7 9" id="KW-0067">ATP-binding</keyword>
<dbReference type="CDD" id="cd04867">
    <property type="entry name" value="TGS_YchF_OLA1"/>
    <property type="match status" value="1"/>
</dbReference>
<dbReference type="HAMAP" id="MF_00944">
    <property type="entry name" value="YchF_OLA1_ATPase"/>
    <property type="match status" value="1"/>
</dbReference>
<dbReference type="OrthoDB" id="424823at2759"/>
<keyword evidence="13" id="KW-1185">Reference proteome</keyword>
<dbReference type="FunFam" id="3.10.20.30:FF:000001">
    <property type="entry name" value="Ribosome-binding ATPase YchF"/>
    <property type="match status" value="1"/>
</dbReference>
<dbReference type="InterPro" id="IPR041706">
    <property type="entry name" value="YchF_N"/>
</dbReference>
<dbReference type="GO" id="GO:0005524">
    <property type="term" value="F:ATP binding"/>
    <property type="evidence" value="ECO:0007669"/>
    <property type="project" value="UniProtKB-UniRule"/>
</dbReference>
<dbReference type="PROSITE" id="PS51880">
    <property type="entry name" value="TGS"/>
    <property type="match status" value="1"/>
</dbReference>
<dbReference type="FunFam" id="1.10.150.300:FF:000003">
    <property type="entry name" value="Obg-like ATPase 1"/>
    <property type="match status" value="1"/>
</dbReference>
<dbReference type="Gene3D" id="3.40.50.300">
    <property type="entry name" value="P-loop containing nucleotide triphosphate hydrolases"/>
    <property type="match status" value="1"/>
</dbReference>
<evidence type="ECO:0000256" key="5">
    <source>
        <dbReference type="ARBA" id="ARBA00022741"/>
    </source>
</evidence>
<dbReference type="GO" id="GO:0005829">
    <property type="term" value="C:cytosol"/>
    <property type="evidence" value="ECO:0007669"/>
    <property type="project" value="UniProtKB-SubCell"/>
</dbReference>
<sequence length="391" mass="44017">MPPKKGKGEDAPKKVMLGRPGNNVKVGIVGVPNVGKSSFFNILGKMHVPAENFPFCTIDPNVAIVPVPDQRFKWLIKKYKPVSEVPPNMTITDIAGLVKGAAEGAGLGNAFLSHIRAVDAIFMMLRAFEDADITHVEGDVNPVRDIEIINEELLLKDIELLTNAVEKERKNVERGVGGRERKQEWESQVKVLDWLNEHRLPVRFGTWTAHDVEVLNKFQLLTAKEVVYLVNLSKRDYLRKANKWLPKIQAKVEELGGGQMIPFSVEFEQEWMDEELAGTLDAYKEANPTHKTAMMRILKAGYHALHLIHYFTSGADEVRGWTIKDGWLAPQAAGVIHTDFEKGFICAEVMTFEDLKELGDEEAVKKAGKLRQQGKKYVVQDADVIFFKFNN</sequence>
<dbReference type="GO" id="GO:0043023">
    <property type="term" value="F:ribosomal large subunit binding"/>
    <property type="evidence" value="ECO:0007669"/>
    <property type="project" value="UniProtKB-UniRule"/>
</dbReference>
<dbReference type="InterPro" id="IPR004095">
    <property type="entry name" value="TGS"/>
</dbReference>
<evidence type="ECO:0000259" key="10">
    <source>
        <dbReference type="PROSITE" id="PS51710"/>
    </source>
</evidence>
<dbReference type="PIRSF" id="PIRSF006641">
    <property type="entry name" value="CHP00092"/>
    <property type="match status" value="1"/>
</dbReference>
<keyword evidence="6 9" id="KW-0378">Hydrolase</keyword>
<evidence type="ECO:0000256" key="3">
    <source>
        <dbReference type="ARBA" id="ARBA00022490"/>
    </source>
</evidence>
<dbReference type="PANTHER" id="PTHR23305">
    <property type="entry name" value="OBG GTPASE FAMILY"/>
    <property type="match status" value="1"/>
</dbReference>
<dbReference type="EMBL" id="FN649736">
    <property type="protein sequence ID" value="CBN75206.1"/>
    <property type="molecule type" value="Genomic_DNA"/>
</dbReference>
<dbReference type="GO" id="GO:0016887">
    <property type="term" value="F:ATP hydrolysis activity"/>
    <property type="evidence" value="ECO:0007669"/>
    <property type="project" value="UniProtKB-UniRule"/>
</dbReference>
<dbReference type="InterPro" id="IPR012675">
    <property type="entry name" value="Beta-grasp_dom_sf"/>
</dbReference>
<dbReference type="InterPro" id="IPR023192">
    <property type="entry name" value="TGS-like_dom_sf"/>
</dbReference>
<evidence type="ECO:0000256" key="4">
    <source>
        <dbReference type="ARBA" id="ARBA00022723"/>
    </source>
</evidence>
<dbReference type="InParanoid" id="D8LSE9"/>
<feature type="domain" description="TGS" evidence="11">
    <location>
        <begin position="306"/>
        <end position="389"/>
    </location>
</feature>
<dbReference type="PROSITE" id="PS51710">
    <property type="entry name" value="G_OBG"/>
    <property type="match status" value="1"/>
</dbReference>
<comment type="similarity">
    <text evidence="9">Belongs to the TRAFAC class OBG-HflX-like GTPase superfamily. OBG GTPase family. YchF/OLA1 subfamily.</text>
</comment>
<dbReference type="SUPFAM" id="SSF81271">
    <property type="entry name" value="TGS-like"/>
    <property type="match status" value="1"/>
</dbReference>
<keyword evidence="3 9" id="KW-0963">Cytoplasm</keyword>
<dbReference type="GO" id="GO:0046872">
    <property type="term" value="F:metal ion binding"/>
    <property type="evidence" value="ECO:0007669"/>
    <property type="project" value="UniProtKB-KW"/>
</dbReference>
<dbReference type="eggNOG" id="KOG1491">
    <property type="taxonomic scope" value="Eukaryota"/>
</dbReference>
<keyword evidence="4" id="KW-0479">Metal-binding</keyword>
<dbReference type="AlphaFoldDB" id="D8LSE9"/>
<dbReference type="Pfam" id="PF06071">
    <property type="entry name" value="YchF-GTPase_C"/>
    <property type="match status" value="1"/>
</dbReference>
<dbReference type="Gene3D" id="3.10.20.30">
    <property type="match status" value="1"/>
</dbReference>
<evidence type="ECO:0000313" key="13">
    <source>
        <dbReference type="Proteomes" id="UP000002630"/>
    </source>
</evidence>
<dbReference type="InterPro" id="IPR013029">
    <property type="entry name" value="YchF_C"/>
</dbReference>
<keyword evidence="8" id="KW-0460">Magnesium</keyword>
<keyword evidence="5 9" id="KW-0547">Nucleotide-binding</keyword>
<dbReference type="Pfam" id="PF01926">
    <property type="entry name" value="MMR_HSR1"/>
    <property type="match status" value="1"/>
</dbReference>
<accession>D8LSE9</accession>
<dbReference type="CDD" id="cd01900">
    <property type="entry name" value="YchF"/>
    <property type="match status" value="1"/>
</dbReference>
<feature type="domain" description="OBG-type G" evidence="10">
    <location>
        <begin position="24"/>
        <end position="283"/>
    </location>
</feature>
<evidence type="ECO:0000259" key="11">
    <source>
        <dbReference type="PROSITE" id="PS51880"/>
    </source>
</evidence>
<evidence type="ECO:0000313" key="12">
    <source>
        <dbReference type="EMBL" id="CBN75206.1"/>
    </source>
</evidence>
<dbReference type="InterPro" id="IPR027417">
    <property type="entry name" value="P-loop_NTPase"/>
</dbReference>
<comment type="cofactor">
    <cofactor evidence="1">
        <name>Mg(2+)</name>
        <dbReference type="ChEBI" id="CHEBI:18420"/>
    </cofactor>
</comment>
<evidence type="ECO:0000256" key="2">
    <source>
        <dbReference type="ARBA" id="ARBA00004514"/>
    </source>
</evidence>
<dbReference type="InterPro" id="IPR006073">
    <property type="entry name" value="GTP-bd"/>
</dbReference>
<dbReference type="PANTHER" id="PTHR23305:SF11">
    <property type="entry name" value="OBG-LIKE ATPASE 1"/>
    <property type="match status" value="1"/>
</dbReference>
<dbReference type="FunCoup" id="D8LSE9">
    <property type="interactions" value="394"/>
</dbReference>